<proteinExistence type="predicted"/>
<evidence type="ECO:0000313" key="1">
    <source>
        <dbReference type="EMBL" id="KIK05971.1"/>
    </source>
</evidence>
<name>A0A0C9XLQ2_9AGAR</name>
<sequence length="57" mass="6695">MFGSSLVNGSLGKGKDRPFDKYFDYVLELANHDEAWAKLEDPDTEKWLRKWVSLVQY</sequence>
<reference evidence="2" key="2">
    <citation type="submission" date="2015-01" db="EMBL/GenBank/DDBJ databases">
        <title>Evolutionary Origins and Diversification of the Mycorrhizal Mutualists.</title>
        <authorList>
            <consortium name="DOE Joint Genome Institute"/>
            <consortium name="Mycorrhizal Genomics Consortium"/>
            <person name="Kohler A."/>
            <person name="Kuo A."/>
            <person name="Nagy L.G."/>
            <person name="Floudas D."/>
            <person name="Copeland A."/>
            <person name="Barry K.W."/>
            <person name="Cichocki N."/>
            <person name="Veneault-Fourrey C."/>
            <person name="LaButti K."/>
            <person name="Lindquist E.A."/>
            <person name="Lipzen A."/>
            <person name="Lundell T."/>
            <person name="Morin E."/>
            <person name="Murat C."/>
            <person name="Riley R."/>
            <person name="Ohm R."/>
            <person name="Sun H."/>
            <person name="Tunlid A."/>
            <person name="Henrissat B."/>
            <person name="Grigoriev I.V."/>
            <person name="Hibbett D.S."/>
            <person name="Martin F."/>
        </authorList>
    </citation>
    <scope>NUCLEOTIDE SEQUENCE [LARGE SCALE GENOMIC DNA]</scope>
    <source>
        <strain evidence="2">LaAM-08-1</strain>
    </source>
</reference>
<protein>
    <submittedName>
        <fullName evidence="1">Uncharacterized protein</fullName>
    </submittedName>
</protein>
<accession>A0A0C9XLQ2</accession>
<dbReference type="EMBL" id="KN838556">
    <property type="protein sequence ID" value="KIK05971.1"/>
    <property type="molecule type" value="Genomic_DNA"/>
</dbReference>
<gene>
    <name evidence="1" type="ORF">K443DRAFT_3509</name>
</gene>
<evidence type="ECO:0000313" key="2">
    <source>
        <dbReference type="Proteomes" id="UP000054477"/>
    </source>
</evidence>
<keyword evidence="2" id="KW-1185">Reference proteome</keyword>
<dbReference type="AlphaFoldDB" id="A0A0C9XLQ2"/>
<dbReference type="Proteomes" id="UP000054477">
    <property type="component" value="Unassembled WGS sequence"/>
</dbReference>
<reference evidence="1 2" key="1">
    <citation type="submission" date="2014-04" db="EMBL/GenBank/DDBJ databases">
        <authorList>
            <consortium name="DOE Joint Genome Institute"/>
            <person name="Kuo A."/>
            <person name="Kohler A."/>
            <person name="Nagy L.G."/>
            <person name="Floudas D."/>
            <person name="Copeland A."/>
            <person name="Barry K.W."/>
            <person name="Cichocki N."/>
            <person name="Veneault-Fourrey C."/>
            <person name="LaButti K."/>
            <person name="Lindquist E.A."/>
            <person name="Lipzen A."/>
            <person name="Lundell T."/>
            <person name="Morin E."/>
            <person name="Murat C."/>
            <person name="Sun H."/>
            <person name="Tunlid A."/>
            <person name="Henrissat B."/>
            <person name="Grigoriev I.V."/>
            <person name="Hibbett D.S."/>
            <person name="Martin F."/>
            <person name="Nordberg H.P."/>
            <person name="Cantor M.N."/>
            <person name="Hua S.X."/>
        </authorList>
    </citation>
    <scope>NUCLEOTIDE SEQUENCE [LARGE SCALE GENOMIC DNA]</scope>
    <source>
        <strain evidence="1 2">LaAM-08-1</strain>
    </source>
</reference>
<dbReference type="HOGENOM" id="CLU_2996818_0_0_1"/>
<organism evidence="1 2">
    <name type="scientific">Laccaria amethystina LaAM-08-1</name>
    <dbReference type="NCBI Taxonomy" id="1095629"/>
    <lineage>
        <taxon>Eukaryota</taxon>
        <taxon>Fungi</taxon>
        <taxon>Dikarya</taxon>
        <taxon>Basidiomycota</taxon>
        <taxon>Agaricomycotina</taxon>
        <taxon>Agaricomycetes</taxon>
        <taxon>Agaricomycetidae</taxon>
        <taxon>Agaricales</taxon>
        <taxon>Agaricineae</taxon>
        <taxon>Hydnangiaceae</taxon>
        <taxon>Laccaria</taxon>
    </lineage>
</organism>